<gene>
    <name evidence="4" type="ORF">FXB40_34480</name>
</gene>
<evidence type="ECO:0000256" key="2">
    <source>
        <dbReference type="SAM" id="SignalP"/>
    </source>
</evidence>
<evidence type="ECO:0000259" key="3">
    <source>
        <dbReference type="Pfam" id="PF04773"/>
    </source>
</evidence>
<comment type="caution">
    <text evidence="4">The sequence shown here is derived from an EMBL/GenBank/DDBJ whole genome shotgun (WGS) entry which is preliminary data.</text>
</comment>
<dbReference type="Pfam" id="PF04773">
    <property type="entry name" value="FecR"/>
    <property type="match status" value="1"/>
</dbReference>
<feature type="signal peptide" evidence="2">
    <location>
        <begin position="1"/>
        <end position="26"/>
    </location>
</feature>
<dbReference type="PANTHER" id="PTHR38731">
    <property type="entry name" value="LIPL45-RELATED LIPOPROTEIN-RELATED"/>
    <property type="match status" value="1"/>
</dbReference>
<dbReference type="AlphaFoldDB" id="A0A5D3KGF5"/>
<keyword evidence="5" id="KW-1185">Reference proteome</keyword>
<dbReference type="Proteomes" id="UP000324758">
    <property type="component" value="Unassembled WGS sequence"/>
</dbReference>
<protein>
    <submittedName>
        <fullName evidence="4">FecR domain-containing protein</fullName>
    </submittedName>
</protein>
<evidence type="ECO:0000313" key="5">
    <source>
        <dbReference type="Proteomes" id="UP000324758"/>
    </source>
</evidence>
<feature type="compositionally biased region" description="Low complexity" evidence="1">
    <location>
        <begin position="298"/>
        <end position="320"/>
    </location>
</feature>
<feature type="compositionally biased region" description="Gly residues" evidence="1">
    <location>
        <begin position="384"/>
        <end position="422"/>
    </location>
</feature>
<proteinExistence type="predicted"/>
<evidence type="ECO:0000256" key="1">
    <source>
        <dbReference type="SAM" id="MobiDB-lite"/>
    </source>
</evidence>
<organism evidence="4 5">
    <name type="scientific">Bradyrhizobium rifense</name>
    <dbReference type="NCBI Taxonomy" id="515499"/>
    <lineage>
        <taxon>Bacteria</taxon>
        <taxon>Pseudomonadati</taxon>
        <taxon>Pseudomonadota</taxon>
        <taxon>Alphaproteobacteria</taxon>
        <taxon>Hyphomicrobiales</taxon>
        <taxon>Nitrobacteraceae</taxon>
        <taxon>Bradyrhizobium</taxon>
    </lineage>
</organism>
<feature type="region of interest" description="Disordered" evidence="1">
    <location>
        <begin position="239"/>
        <end position="260"/>
    </location>
</feature>
<reference evidence="4 5" key="1">
    <citation type="submission" date="2019-08" db="EMBL/GenBank/DDBJ databases">
        <title>Bradyrhizobium hipponensis sp. nov., a rhizobium isolated from a Lupinus angustifolius root nodule in Tunisia.</title>
        <authorList>
            <person name="Off K."/>
            <person name="Rejili M."/>
            <person name="Mars M."/>
            <person name="Brachmann A."/>
            <person name="Marin M."/>
        </authorList>
    </citation>
    <scope>NUCLEOTIDE SEQUENCE [LARGE SCALE GENOMIC DNA]</scope>
    <source>
        <strain evidence="4 5">CTAW71</strain>
    </source>
</reference>
<feature type="region of interest" description="Disordered" evidence="1">
    <location>
        <begin position="297"/>
        <end position="320"/>
    </location>
</feature>
<dbReference type="InterPro" id="IPR006860">
    <property type="entry name" value="FecR"/>
</dbReference>
<name>A0A5D3KGF5_9BRAD</name>
<dbReference type="OrthoDB" id="7210929at2"/>
<dbReference type="EMBL" id="VSSS01000058">
    <property type="protein sequence ID" value="TYL89731.1"/>
    <property type="molecule type" value="Genomic_DNA"/>
</dbReference>
<accession>A0A5D3KGF5</accession>
<feature type="region of interest" description="Disordered" evidence="1">
    <location>
        <begin position="350"/>
        <end position="422"/>
    </location>
</feature>
<feature type="domain" description="FecR protein" evidence="3">
    <location>
        <begin position="63"/>
        <end position="158"/>
    </location>
</feature>
<evidence type="ECO:0000313" key="4">
    <source>
        <dbReference type="EMBL" id="TYL89731.1"/>
    </source>
</evidence>
<sequence length="422" mass="42367">MMLVRIGIRCTLMAALILGTAFGASAADDGVWSVSKSSGEVWLATNGAQQVSLNQQEILKPGDTIRTGRNGRVLLVRGEETILISPNSVVSVPTEKKEGLSTTIIQQAGSILLEVEKRNVKHFEVETPYLAAVVKGTHFSVTVGAGSTKVGVLRGQVEVSDFKTGQIAQVMPGQVATAFEHGKPGLSLSGAGTLNPIEQGKPRASTIERVPVPKSGLSMPRNAANGHAIHALGAIDKGTRTAGAPAQSRQASETHAPRSGVVRISSSLGEVKLNFHKVTNGLAHGAVAPGRVRNANASTDTVWSDSKSSTTTTAGANSSTVTAVTVSSSAPASSASSTSSSVTTTVAATAGATGDNSGGGNGTNDNANNGNGKGNNGKDKGNNGNNGNGNSGATGNGKGNNGNGNGNGGGNGSNGNGNGHRH</sequence>
<feature type="chain" id="PRO_5023029956" evidence="2">
    <location>
        <begin position="27"/>
        <end position="422"/>
    </location>
</feature>
<dbReference type="Gene3D" id="2.60.120.1440">
    <property type="match status" value="1"/>
</dbReference>
<dbReference type="PANTHER" id="PTHR38731:SF3">
    <property type="entry name" value="BLL6125 PROTEIN"/>
    <property type="match status" value="1"/>
</dbReference>
<keyword evidence="2" id="KW-0732">Signal</keyword>